<sequence>MFSIAVVLNVLVVGAWALEARQSPNATADQTSLTLAASQVQSALASTGIGPNITSDPGTVASLTSTNNFINWCETQNAPITNGKQQAGCNPTIMGMMIAFNKLPSAKFQYPKNLDTLPASQPFTIQVAINNLQTGNFVNAQTNFFAAPSQVNSDGIQIGHSHIVIESVESLTSTSATDPTKFILFQALNNPANGNNILSVNVTHGLSPGVYRAGTVNTASNHQPILASVAQHGLINDVIYFTVTQNGKPNGAGRSLVHPSVSSSLALVTSILALSAAQLLL</sequence>
<evidence type="ECO:0000313" key="3">
    <source>
        <dbReference type="Proteomes" id="UP000027195"/>
    </source>
</evidence>
<accession>A0A067LUG1</accession>
<evidence type="ECO:0000256" key="1">
    <source>
        <dbReference type="SAM" id="SignalP"/>
    </source>
</evidence>
<evidence type="ECO:0000313" key="2">
    <source>
        <dbReference type="EMBL" id="KDQ06754.1"/>
    </source>
</evidence>
<proteinExistence type="predicted"/>
<keyword evidence="3" id="KW-1185">Reference proteome</keyword>
<keyword evidence="1" id="KW-0732">Signal</keyword>
<dbReference type="InParanoid" id="A0A067LUG1"/>
<name>A0A067LUG1_BOTB1</name>
<reference evidence="3" key="1">
    <citation type="journal article" date="2014" name="Proc. Natl. Acad. Sci. U.S.A.">
        <title>Extensive sampling of basidiomycete genomes demonstrates inadequacy of the white-rot/brown-rot paradigm for wood decay fungi.</title>
        <authorList>
            <person name="Riley R."/>
            <person name="Salamov A.A."/>
            <person name="Brown D.W."/>
            <person name="Nagy L.G."/>
            <person name="Floudas D."/>
            <person name="Held B.W."/>
            <person name="Levasseur A."/>
            <person name="Lombard V."/>
            <person name="Morin E."/>
            <person name="Otillar R."/>
            <person name="Lindquist E.A."/>
            <person name="Sun H."/>
            <person name="LaButti K.M."/>
            <person name="Schmutz J."/>
            <person name="Jabbour D."/>
            <person name="Luo H."/>
            <person name="Baker S.E."/>
            <person name="Pisabarro A.G."/>
            <person name="Walton J.D."/>
            <person name="Blanchette R.A."/>
            <person name="Henrissat B."/>
            <person name="Martin F."/>
            <person name="Cullen D."/>
            <person name="Hibbett D.S."/>
            <person name="Grigoriev I.V."/>
        </authorList>
    </citation>
    <scope>NUCLEOTIDE SEQUENCE [LARGE SCALE GENOMIC DNA]</scope>
    <source>
        <strain evidence="3">FD-172 SS1</strain>
    </source>
</reference>
<dbReference type="HOGENOM" id="CLU_029378_3_0_1"/>
<dbReference type="Proteomes" id="UP000027195">
    <property type="component" value="Unassembled WGS sequence"/>
</dbReference>
<dbReference type="EMBL" id="KL198124">
    <property type="protein sequence ID" value="KDQ06754.1"/>
    <property type="molecule type" value="Genomic_DNA"/>
</dbReference>
<dbReference type="InterPro" id="IPR053216">
    <property type="entry name" value="Appressorial_penetr-assoc"/>
</dbReference>
<dbReference type="PANTHER" id="PTHR34587:SF2">
    <property type="entry name" value="G-PROTEIN COUPLED RECEPTORS FAMILY 1 PROFILE DOMAIN-CONTAINING PROTEIN"/>
    <property type="match status" value="1"/>
</dbReference>
<dbReference type="STRING" id="930990.A0A067LUG1"/>
<organism evidence="2 3">
    <name type="scientific">Botryobasidium botryosum (strain FD-172 SS1)</name>
    <dbReference type="NCBI Taxonomy" id="930990"/>
    <lineage>
        <taxon>Eukaryota</taxon>
        <taxon>Fungi</taxon>
        <taxon>Dikarya</taxon>
        <taxon>Basidiomycota</taxon>
        <taxon>Agaricomycotina</taxon>
        <taxon>Agaricomycetes</taxon>
        <taxon>Cantharellales</taxon>
        <taxon>Botryobasidiaceae</taxon>
        <taxon>Botryobasidium</taxon>
    </lineage>
</organism>
<feature type="chain" id="PRO_5001644984" evidence="1">
    <location>
        <begin position="18"/>
        <end position="281"/>
    </location>
</feature>
<gene>
    <name evidence="2" type="ORF">BOTBODRAFT_140781</name>
</gene>
<protein>
    <submittedName>
        <fullName evidence="2">Uncharacterized protein</fullName>
    </submittedName>
</protein>
<feature type="signal peptide" evidence="1">
    <location>
        <begin position="1"/>
        <end position="17"/>
    </location>
</feature>
<dbReference type="OrthoDB" id="2336871at2759"/>
<dbReference type="PANTHER" id="PTHR34587">
    <property type="entry name" value="VWFA DOMAIN-CONTAINING PROTEIN"/>
    <property type="match status" value="1"/>
</dbReference>
<dbReference type="AlphaFoldDB" id="A0A067LUG1"/>